<protein>
    <submittedName>
        <fullName evidence="3">Uncharacterized protein</fullName>
    </submittedName>
</protein>
<keyword evidence="1" id="KW-0472">Membrane</keyword>
<accession>A0A484SGH0</accession>
<feature type="transmembrane region" description="Helical" evidence="1">
    <location>
        <begin position="91"/>
        <end position="108"/>
    </location>
</feature>
<dbReference type="AlphaFoldDB" id="A0A484SGH0"/>
<evidence type="ECO:0000313" key="3">
    <source>
        <dbReference type="EMBL" id="VFR60847.1"/>
    </source>
</evidence>
<feature type="transmembrane region" description="Helical" evidence="1">
    <location>
        <begin position="65"/>
        <end position="84"/>
    </location>
</feature>
<keyword evidence="1" id="KW-0812">Transmembrane</keyword>
<gene>
    <name evidence="2" type="ORF">ANK1_4056</name>
    <name evidence="3" type="ORF">ANK2_4057</name>
</gene>
<reference evidence="3" key="1">
    <citation type="submission" date="2019-03" db="EMBL/GenBank/DDBJ databases">
        <authorList>
            <person name="Danneels B."/>
        </authorList>
    </citation>
    <scope>NUCLEOTIDE SEQUENCE</scope>
</reference>
<dbReference type="EMBL" id="CAADIA010000006">
    <property type="protein sequence ID" value="VFR32010.1"/>
    <property type="molecule type" value="Genomic_DNA"/>
</dbReference>
<name>A0A484SGH0_9ZZZZ</name>
<feature type="transmembrane region" description="Helical" evidence="1">
    <location>
        <begin position="128"/>
        <end position="147"/>
    </location>
</feature>
<organism evidence="3">
    <name type="scientific">plant metagenome</name>
    <dbReference type="NCBI Taxonomy" id="1297885"/>
    <lineage>
        <taxon>unclassified sequences</taxon>
        <taxon>metagenomes</taxon>
        <taxon>organismal metagenomes</taxon>
    </lineage>
</organism>
<dbReference type="EMBL" id="CAADIF010000005">
    <property type="protein sequence ID" value="VFR60847.1"/>
    <property type="molecule type" value="Genomic_DNA"/>
</dbReference>
<keyword evidence="1" id="KW-1133">Transmembrane helix</keyword>
<evidence type="ECO:0000313" key="2">
    <source>
        <dbReference type="EMBL" id="VFR32010.1"/>
    </source>
</evidence>
<proteinExistence type="predicted"/>
<sequence>MTVSARKLSWGRRAAAFVAALLFAAAWGVLAQTQFNLQALAPFVDLPIGVRLRTSLQDLVGFGPVYAGLVLAAWIPAFLVAWPLARRLPRLRVGWYALAAGVGLIVAIRSADAVAPMPVLIDATRSTFGLLVLALGSALGGALFAWLTRRHAGRSERAIGAQAPEGASA</sequence>
<evidence type="ECO:0000256" key="1">
    <source>
        <dbReference type="SAM" id="Phobius"/>
    </source>
</evidence>